<evidence type="ECO:0000313" key="4">
    <source>
        <dbReference type="Proteomes" id="UP000029004"/>
    </source>
</evidence>
<dbReference type="InterPro" id="IPR027417">
    <property type="entry name" value="P-loop_NTPase"/>
</dbReference>
<dbReference type="EMBL" id="JGZP01000010">
    <property type="protein sequence ID" value="KFI98051.1"/>
    <property type="molecule type" value="Genomic_DNA"/>
</dbReference>
<dbReference type="STRING" id="762211.BSTEL_0811"/>
<gene>
    <name evidence="3" type="ORF">BSTEL_0811</name>
</gene>
<evidence type="ECO:0000313" key="3">
    <source>
        <dbReference type="EMBL" id="KFI98051.1"/>
    </source>
</evidence>
<dbReference type="PANTHER" id="PTHR33295">
    <property type="entry name" value="ATPASE"/>
    <property type="match status" value="1"/>
</dbReference>
<dbReference type="InterPro" id="IPR025420">
    <property type="entry name" value="DUF4143"/>
</dbReference>
<evidence type="ECO:0000259" key="2">
    <source>
        <dbReference type="Pfam" id="PF13635"/>
    </source>
</evidence>
<dbReference type="Pfam" id="PF13173">
    <property type="entry name" value="AAA_14"/>
    <property type="match status" value="1"/>
</dbReference>
<feature type="domain" description="AAA" evidence="1">
    <location>
        <begin position="18"/>
        <end position="153"/>
    </location>
</feature>
<dbReference type="SUPFAM" id="SSF52540">
    <property type="entry name" value="P-loop containing nucleoside triphosphate hydrolases"/>
    <property type="match status" value="1"/>
</dbReference>
<sequence>MRRIIDDRLEQWKRSARRKPLILLGARQVGKTYAITHFARRSFDSMAYVDFSREQRAAAVFGDSIAPADIVHGLETLLRMRIDPQRTLIVLDEVQLCERALTSLKYFCDDAPQYHVIAAGSLLGVKVNRSRYSFPVGKVDMLTLHPMDFEEFLWAKGEERLASDIREAYRTPDRAFGFHDRAMELVREYVLVGGMPEAVGIYAESERLDDARAVQRDIVTAYTADMAKYASPRETQRILEAWNSVPKQLAKENHKFQYKAIRSGGRSNMYQGALSWLVSAGIITRLTQVSEPVAPLRAFEDVSAFKIYMADTGLLSCEYDALPADLEPSDDKASVFRGGLYENYVLQQLTAADVSPHYWGTLNRGEVEFIARDGDGDIIPIEVKSGTNVTARSLVAYRAKYRPRYAVRLSARNFGVDGDLRSIPLYAAWLLGENLR</sequence>
<reference evidence="3 4" key="1">
    <citation type="submission" date="2014-03" db="EMBL/GenBank/DDBJ databases">
        <title>Genomics of Bifidobacteria.</title>
        <authorList>
            <person name="Ventura M."/>
            <person name="Milani C."/>
            <person name="Lugli G.A."/>
        </authorList>
    </citation>
    <scope>NUCLEOTIDE SEQUENCE [LARGE SCALE GENOMIC DNA]</scope>
    <source>
        <strain evidence="3 4">DSM 23968</strain>
    </source>
</reference>
<proteinExistence type="predicted"/>
<name>A0A087DRA1_9BIFI</name>
<comment type="caution">
    <text evidence="3">The sequence shown here is derived from an EMBL/GenBank/DDBJ whole genome shotgun (WGS) entry which is preliminary data.</text>
</comment>
<evidence type="ECO:0000259" key="1">
    <source>
        <dbReference type="Pfam" id="PF13173"/>
    </source>
</evidence>
<protein>
    <submittedName>
        <fullName evidence="3">ATPase</fullName>
    </submittedName>
</protein>
<dbReference type="AlphaFoldDB" id="A0A087DRA1"/>
<keyword evidence="4" id="KW-1185">Reference proteome</keyword>
<dbReference type="PANTHER" id="PTHR33295:SF7">
    <property type="entry name" value="ATPASE"/>
    <property type="match status" value="1"/>
</dbReference>
<accession>A0A087DRA1</accession>
<organism evidence="3 4">
    <name type="scientific">Bifidobacterium stellenboschense</name>
    <dbReference type="NCBI Taxonomy" id="762211"/>
    <lineage>
        <taxon>Bacteria</taxon>
        <taxon>Bacillati</taxon>
        <taxon>Actinomycetota</taxon>
        <taxon>Actinomycetes</taxon>
        <taxon>Bifidobacteriales</taxon>
        <taxon>Bifidobacteriaceae</taxon>
        <taxon>Bifidobacterium</taxon>
    </lineage>
</organism>
<dbReference type="eggNOG" id="COG1373">
    <property type="taxonomic scope" value="Bacteria"/>
</dbReference>
<dbReference type="Pfam" id="PF13635">
    <property type="entry name" value="DUF4143"/>
    <property type="match status" value="1"/>
</dbReference>
<dbReference type="Proteomes" id="UP000029004">
    <property type="component" value="Unassembled WGS sequence"/>
</dbReference>
<dbReference type="InterPro" id="IPR041682">
    <property type="entry name" value="AAA_14"/>
</dbReference>
<feature type="domain" description="DUF4143" evidence="2">
    <location>
        <begin position="224"/>
        <end position="386"/>
    </location>
</feature>